<dbReference type="GO" id="GO:0005524">
    <property type="term" value="F:ATP binding"/>
    <property type="evidence" value="ECO:0007669"/>
    <property type="project" value="UniProtKB-KW"/>
</dbReference>
<evidence type="ECO:0000313" key="26">
    <source>
        <dbReference type="Proteomes" id="UP000199513"/>
    </source>
</evidence>
<comment type="similarity">
    <text evidence="5 22">Belongs to the folylpolyglutamate synthase family.</text>
</comment>
<dbReference type="GO" id="GO:0004326">
    <property type="term" value="F:tetrahydrofolylpolyglutamate synthase activity"/>
    <property type="evidence" value="ECO:0007669"/>
    <property type="project" value="UniProtKB-EC"/>
</dbReference>
<keyword evidence="13" id="KW-0460">Magnesium</keyword>
<evidence type="ECO:0000256" key="12">
    <source>
        <dbReference type="ARBA" id="ARBA00022840"/>
    </source>
</evidence>
<dbReference type="PANTHER" id="PTHR11136:SF0">
    <property type="entry name" value="DIHYDROFOLATE SYNTHETASE-RELATED"/>
    <property type="match status" value="1"/>
</dbReference>
<dbReference type="NCBIfam" id="TIGR01499">
    <property type="entry name" value="folC"/>
    <property type="match status" value="1"/>
</dbReference>
<keyword evidence="14" id="KW-0289">Folate biosynthesis</keyword>
<evidence type="ECO:0000256" key="21">
    <source>
        <dbReference type="ARBA" id="ARBA00049161"/>
    </source>
</evidence>
<evidence type="ECO:0000256" key="6">
    <source>
        <dbReference type="ARBA" id="ARBA00013023"/>
    </source>
</evidence>
<dbReference type="RefSeq" id="WP_091548655.1">
    <property type="nucleotide sequence ID" value="NZ_FONY01000034.1"/>
</dbReference>
<dbReference type="PANTHER" id="PTHR11136">
    <property type="entry name" value="FOLYLPOLYGLUTAMATE SYNTHASE-RELATED"/>
    <property type="match status" value="1"/>
</dbReference>
<evidence type="ECO:0000256" key="8">
    <source>
        <dbReference type="ARBA" id="ARBA00019357"/>
    </source>
</evidence>
<reference evidence="25 26" key="1">
    <citation type="submission" date="2016-10" db="EMBL/GenBank/DDBJ databases">
        <authorList>
            <person name="de Groot N.N."/>
        </authorList>
    </citation>
    <scope>NUCLEOTIDE SEQUENCE [LARGE SCALE GENOMIC DNA]</scope>
    <source>
        <strain>GEY</strain>
        <strain evidence="26">DSM 9560</strain>
    </source>
</reference>
<dbReference type="InterPro" id="IPR004101">
    <property type="entry name" value="Mur_ligase_C"/>
</dbReference>
<dbReference type="Gene3D" id="3.40.1190.10">
    <property type="entry name" value="Mur-like, catalytic domain"/>
    <property type="match status" value="1"/>
</dbReference>
<evidence type="ECO:0000256" key="18">
    <source>
        <dbReference type="ARBA" id="ARBA00047493"/>
    </source>
</evidence>
<evidence type="ECO:0000256" key="4">
    <source>
        <dbReference type="ARBA" id="ARBA00005150"/>
    </source>
</evidence>
<protein>
    <recommendedName>
        <fullName evidence="8">Dihydrofolate synthase/folylpolyglutamate synthase</fullName>
        <ecNumber evidence="6">6.3.2.12</ecNumber>
        <ecNumber evidence="7">6.3.2.17</ecNumber>
    </recommendedName>
    <alternativeName>
        <fullName evidence="17">Folylpoly-gamma-glutamate synthetase-dihydrofolate synthetase</fullName>
    </alternativeName>
    <alternativeName>
        <fullName evidence="15">Folylpolyglutamate synthetase</fullName>
    </alternativeName>
    <alternativeName>
        <fullName evidence="16">Tetrahydrofolylpolyglutamate synthase</fullName>
    </alternativeName>
</protein>
<dbReference type="Proteomes" id="UP000199513">
    <property type="component" value="Unassembled WGS sequence"/>
</dbReference>
<dbReference type="PROSITE" id="PS01011">
    <property type="entry name" value="FOLYLPOLYGLU_SYNT_1"/>
    <property type="match status" value="1"/>
</dbReference>
<evidence type="ECO:0000256" key="13">
    <source>
        <dbReference type="ARBA" id="ARBA00022842"/>
    </source>
</evidence>
<dbReference type="PIRSF" id="PIRSF001563">
    <property type="entry name" value="Folylpolyglu_synth"/>
    <property type="match status" value="1"/>
</dbReference>
<dbReference type="GO" id="GO:0046656">
    <property type="term" value="P:folic acid biosynthetic process"/>
    <property type="evidence" value="ECO:0007669"/>
    <property type="project" value="UniProtKB-KW"/>
</dbReference>
<comment type="catalytic activity">
    <reaction evidence="19">
        <text>10-formyltetrahydrofolyl-(gamma-L-Glu)(n) + L-glutamate + ATP = 10-formyltetrahydrofolyl-(gamma-L-Glu)(n+1) + ADP + phosphate + H(+)</text>
        <dbReference type="Rhea" id="RHEA:51904"/>
        <dbReference type="Rhea" id="RHEA-COMP:13088"/>
        <dbReference type="Rhea" id="RHEA-COMP:14300"/>
        <dbReference type="ChEBI" id="CHEBI:15378"/>
        <dbReference type="ChEBI" id="CHEBI:29985"/>
        <dbReference type="ChEBI" id="CHEBI:30616"/>
        <dbReference type="ChEBI" id="CHEBI:43474"/>
        <dbReference type="ChEBI" id="CHEBI:134413"/>
        <dbReference type="ChEBI" id="CHEBI:456216"/>
        <dbReference type="EC" id="6.3.2.17"/>
    </reaction>
</comment>
<evidence type="ECO:0000256" key="22">
    <source>
        <dbReference type="PIRNR" id="PIRNR001563"/>
    </source>
</evidence>
<evidence type="ECO:0000256" key="17">
    <source>
        <dbReference type="ARBA" id="ARBA00032510"/>
    </source>
</evidence>
<gene>
    <name evidence="25" type="ORF">SAMN04488541_103433</name>
</gene>
<dbReference type="AlphaFoldDB" id="A0A1I2IQ29"/>
<keyword evidence="11 22" id="KW-0547">Nucleotide-binding</keyword>
<dbReference type="STRING" id="1003.SAMN04488541_103433"/>
<dbReference type="SUPFAM" id="SSF53244">
    <property type="entry name" value="MurD-like peptide ligases, peptide-binding domain"/>
    <property type="match status" value="1"/>
</dbReference>
<evidence type="ECO:0000256" key="19">
    <source>
        <dbReference type="ARBA" id="ARBA00047808"/>
    </source>
</evidence>
<dbReference type="GO" id="GO:0005737">
    <property type="term" value="C:cytoplasm"/>
    <property type="evidence" value="ECO:0007669"/>
    <property type="project" value="TreeGrafter"/>
</dbReference>
<evidence type="ECO:0000256" key="3">
    <source>
        <dbReference type="ARBA" id="ARBA00004799"/>
    </source>
</evidence>
<dbReference type="InterPro" id="IPR001645">
    <property type="entry name" value="Folylpolyglutamate_synth"/>
</dbReference>
<dbReference type="SUPFAM" id="SSF53623">
    <property type="entry name" value="MurD-like peptide ligases, catalytic domain"/>
    <property type="match status" value="1"/>
</dbReference>
<evidence type="ECO:0000256" key="10">
    <source>
        <dbReference type="ARBA" id="ARBA00022723"/>
    </source>
</evidence>
<evidence type="ECO:0000256" key="11">
    <source>
        <dbReference type="ARBA" id="ARBA00022741"/>
    </source>
</evidence>
<dbReference type="OrthoDB" id="9809356at2"/>
<proteinExistence type="inferred from homology"/>
<dbReference type="InterPro" id="IPR036565">
    <property type="entry name" value="Mur-like_cat_sf"/>
</dbReference>
<dbReference type="EC" id="6.3.2.12" evidence="6"/>
<dbReference type="GO" id="GO:0008841">
    <property type="term" value="F:dihydrofolate synthase activity"/>
    <property type="evidence" value="ECO:0007669"/>
    <property type="project" value="UniProtKB-EC"/>
</dbReference>
<keyword evidence="12 22" id="KW-0067">ATP-binding</keyword>
<organism evidence="25 26">
    <name type="scientific">Thermoflexibacter ruber</name>
    <dbReference type="NCBI Taxonomy" id="1003"/>
    <lineage>
        <taxon>Bacteria</taxon>
        <taxon>Pseudomonadati</taxon>
        <taxon>Bacteroidota</taxon>
        <taxon>Cytophagia</taxon>
        <taxon>Cytophagales</taxon>
        <taxon>Thermoflexibacteraceae</taxon>
        <taxon>Thermoflexibacter</taxon>
    </lineage>
</organism>
<dbReference type="Gene3D" id="3.90.190.20">
    <property type="entry name" value="Mur ligase, C-terminal domain"/>
    <property type="match status" value="1"/>
</dbReference>
<dbReference type="EMBL" id="FONY01000034">
    <property type="protein sequence ID" value="SFF43820.1"/>
    <property type="molecule type" value="Genomic_DNA"/>
</dbReference>
<evidence type="ECO:0000256" key="15">
    <source>
        <dbReference type="ARBA" id="ARBA00030048"/>
    </source>
</evidence>
<evidence type="ECO:0000256" key="14">
    <source>
        <dbReference type="ARBA" id="ARBA00022909"/>
    </source>
</evidence>
<evidence type="ECO:0000259" key="24">
    <source>
        <dbReference type="Pfam" id="PF08245"/>
    </source>
</evidence>
<comment type="pathway">
    <text evidence="3">Cofactor biosynthesis; tetrahydrofolate biosynthesis; 7,8-dihydrofolate from 2-amino-4-hydroxy-6-hydroxymethyl-7,8-dihydropteridine diphosphate and 4-aminobenzoate: step 2/2.</text>
</comment>
<comment type="function">
    <text evidence="2">Functions in two distinct reactions of the de novo folate biosynthetic pathway. Catalyzes the addition of a glutamate residue to dihydropteroate (7,8-dihydropteroate or H2Pte) to form dihydrofolate (7,8-dihydrofolate monoglutamate or H2Pte-Glu). Also catalyzes successive additions of L-glutamate to tetrahydrofolate or 10-formyltetrahydrofolate or 5,10-methylenetetrahydrofolate, leading to folylpolyglutamate derivatives.</text>
</comment>
<evidence type="ECO:0000313" key="25">
    <source>
        <dbReference type="EMBL" id="SFF43820.1"/>
    </source>
</evidence>
<evidence type="ECO:0000256" key="7">
    <source>
        <dbReference type="ARBA" id="ARBA00013025"/>
    </source>
</evidence>
<dbReference type="InterPro" id="IPR013221">
    <property type="entry name" value="Mur_ligase_cen"/>
</dbReference>
<comment type="catalytic activity">
    <reaction evidence="21">
        <text>7,8-dihydropteroate + L-glutamate + ATP = 7,8-dihydrofolate + ADP + phosphate + H(+)</text>
        <dbReference type="Rhea" id="RHEA:23584"/>
        <dbReference type="ChEBI" id="CHEBI:15378"/>
        <dbReference type="ChEBI" id="CHEBI:17839"/>
        <dbReference type="ChEBI" id="CHEBI:29985"/>
        <dbReference type="ChEBI" id="CHEBI:30616"/>
        <dbReference type="ChEBI" id="CHEBI:43474"/>
        <dbReference type="ChEBI" id="CHEBI:57451"/>
        <dbReference type="ChEBI" id="CHEBI:456216"/>
        <dbReference type="EC" id="6.3.2.12"/>
    </reaction>
</comment>
<accession>A0A1I2IQ29</accession>
<evidence type="ECO:0000256" key="2">
    <source>
        <dbReference type="ARBA" id="ARBA00002714"/>
    </source>
</evidence>
<feature type="domain" description="Mur ligase C-terminal" evidence="23">
    <location>
        <begin position="312"/>
        <end position="429"/>
    </location>
</feature>
<dbReference type="InterPro" id="IPR036615">
    <property type="entry name" value="Mur_ligase_C_dom_sf"/>
</dbReference>
<sequence length="438" mass="49634">MTFKETIEYLYTKLPMFQRIGEKAYKKDLHNTLALCQYVGNPHFQFKSVHIAGTNGKGSSSHLIASILQSAGYKTGLYTSPHLKSFTERIKVNGEEVEQEFIINFVENMQQAIATIEPSFFELTTVMAFTYFAQKQVDIAVIETGLGGRLDSTNVISPEVALITNISYDHQNILGNTLQEIAFEKAGIIKNHVPCVISELQEEVKTVFKDKAMQTQSPIFFASEEYQINSYYFDNQHTSYEEGDFFDIIKKIDEEKETVFLSHLTCPLKGGYQEKNLCGVIKTIELLENYQISKEHIRNGIEKVVSLTGLKGRWQILNKKPLTVCDTGHNEAGIRQVVKQLKKLHYEHLHIVFGVVNDKDLSKILAILPTEAYYYFCKPNIMRGLDAFILQQQAATYGLQGEVIPEVLTAYHTAQRKARENDVVFIGGSTFVVAEVLE</sequence>
<keyword evidence="10" id="KW-0479">Metal-binding</keyword>
<dbReference type="EC" id="6.3.2.17" evidence="7"/>
<feature type="domain" description="Mur ligase central" evidence="24">
    <location>
        <begin position="51"/>
        <end position="281"/>
    </location>
</feature>
<comment type="catalytic activity">
    <reaction evidence="20">
        <text>(6R)-5,10-methylenetetrahydrofolyl-(gamma-L-Glu)(n) + L-glutamate + ATP = (6R)-5,10-methylenetetrahydrofolyl-(gamma-L-Glu)(n+1) + ADP + phosphate + H(+)</text>
        <dbReference type="Rhea" id="RHEA:51912"/>
        <dbReference type="Rhea" id="RHEA-COMP:13257"/>
        <dbReference type="Rhea" id="RHEA-COMP:13258"/>
        <dbReference type="ChEBI" id="CHEBI:15378"/>
        <dbReference type="ChEBI" id="CHEBI:29985"/>
        <dbReference type="ChEBI" id="CHEBI:30616"/>
        <dbReference type="ChEBI" id="CHEBI:43474"/>
        <dbReference type="ChEBI" id="CHEBI:136572"/>
        <dbReference type="ChEBI" id="CHEBI:456216"/>
        <dbReference type="EC" id="6.3.2.17"/>
    </reaction>
</comment>
<keyword evidence="26" id="KW-1185">Reference proteome</keyword>
<dbReference type="GO" id="GO:0046872">
    <property type="term" value="F:metal ion binding"/>
    <property type="evidence" value="ECO:0007669"/>
    <property type="project" value="UniProtKB-KW"/>
</dbReference>
<evidence type="ECO:0000256" key="9">
    <source>
        <dbReference type="ARBA" id="ARBA00022598"/>
    </source>
</evidence>
<dbReference type="Pfam" id="PF02875">
    <property type="entry name" value="Mur_ligase_C"/>
    <property type="match status" value="1"/>
</dbReference>
<dbReference type="Pfam" id="PF08245">
    <property type="entry name" value="Mur_ligase_M"/>
    <property type="match status" value="1"/>
</dbReference>
<keyword evidence="9 22" id="KW-0436">Ligase</keyword>
<evidence type="ECO:0000256" key="20">
    <source>
        <dbReference type="ARBA" id="ARBA00049035"/>
    </source>
</evidence>
<comment type="cofactor">
    <cofactor evidence="1">
        <name>Mg(2+)</name>
        <dbReference type="ChEBI" id="CHEBI:18420"/>
    </cofactor>
</comment>
<evidence type="ECO:0000256" key="5">
    <source>
        <dbReference type="ARBA" id="ARBA00008276"/>
    </source>
</evidence>
<dbReference type="FunFam" id="3.40.1190.10:FF:000011">
    <property type="entry name" value="Folylpolyglutamate synthase/dihydrofolate synthase"/>
    <property type="match status" value="1"/>
</dbReference>
<name>A0A1I2IQ29_9BACT</name>
<evidence type="ECO:0000256" key="16">
    <source>
        <dbReference type="ARBA" id="ARBA00030592"/>
    </source>
</evidence>
<evidence type="ECO:0000256" key="1">
    <source>
        <dbReference type="ARBA" id="ARBA00001946"/>
    </source>
</evidence>
<dbReference type="InterPro" id="IPR018109">
    <property type="entry name" value="Folylpolyglutamate_synth_CS"/>
</dbReference>
<dbReference type="PROSITE" id="PS01012">
    <property type="entry name" value="FOLYLPOLYGLU_SYNT_2"/>
    <property type="match status" value="1"/>
</dbReference>
<comment type="pathway">
    <text evidence="4">Cofactor biosynthesis; tetrahydrofolylpolyglutamate biosynthesis.</text>
</comment>
<comment type="catalytic activity">
    <reaction evidence="18">
        <text>(6S)-5,6,7,8-tetrahydrofolyl-(gamma-L-Glu)(n) + L-glutamate + ATP = (6S)-5,6,7,8-tetrahydrofolyl-(gamma-L-Glu)(n+1) + ADP + phosphate + H(+)</text>
        <dbReference type="Rhea" id="RHEA:10580"/>
        <dbReference type="Rhea" id="RHEA-COMP:14738"/>
        <dbReference type="Rhea" id="RHEA-COMP:14740"/>
        <dbReference type="ChEBI" id="CHEBI:15378"/>
        <dbReference type="ChEBI" id="CHEBI:29985"/>
        <dbReference type="ChEBI" id="CHEBI:30616"/>
        <dbReference type="ChEBI" id="CHEBI:43474"/>
        <dbReference type="ChEBI" id="CHEBI:141005"/>
        <dbReference type="ChEBI" id="CHEBI:456216"/>
        <dbReference type="EC" id="6.3.2.17"/>
    </reaction>
</comment>
<evidence type="ECO:0000259" key="23">
    <source>
        <dbReference type="Pfam" id="PF02875"/>
    </source>
</evidence>